<dbReference type="RefSeq" id="WP_230097318.1">
    <property type="nucleotide sequence ID" value="NZ_CAKKNS010000008.1"/>
</dbReference>
<dbReference type="SMART" id="SM00471">
    <property type="entry name" value="HDc"/>
    <property type="match status" value="1"/>
</dbReference>
<comment type="caution">
    <text evidence="3">The sequence shown here is derived from an EMBL/GenBank/DDBJ whole genome shotgun (WGS) entry which is preliminary data.</text>
</comment>
<dbReference type="PANTHER" id="PTHR37294:SF1">
    <property type="entry name" value="3'-5' EXORIBONUCLEASE YHAM"/>
    <property type="match status" value="1"/>
</dbReference>
<evidence type="ECO:0000313" key="3">
    <source>
        <dbReference type="EMBL" id="CAH0417287.1"/>
    </source>
</evidence>
<gene>
    <name evidence="3" type="primary">yhaM</name>
    <name evidence="3" type="ORF">WFA24289_01619</name>
</gene>
<dbReference type="InterPro" id="IPR050798">
    <property type="entry name" value="YhaM_exoribonuc/phosphodiest"/>
</dbReference>
<proteinExistence type="predicted"/>
<sequence>MSDKLLHDYNLGEQMNIPVLIKNVVTRTAKTGKQYLAIDFEDKSGEMEGMYWGVTPEEIEIFVIGTVVQLHATKQMYQGTPQLKIANIKLATGKVDLKPSDFITSAPVQRQRMEEEINQVLFSITNPEWNRIVRHLLRKHHDAFYTFPAAKKNHHAYTGGLAYHTLSIVHLAQKIGPLYPQINQGLLLAGAILHDIGKTLELSGPVGTTYTVAGNLLGHIAISDAEIVLAVQDLHLDPNDENIILLRHVILAHHGLLEYGSSIRPAILEAEVLHQLDELDASIEMFTHVAEQTEPGKFSERVYALDKRMIYHPKSLD</sequence>
<dbReference type="CDD" id="cd04492">
    <property type="entry name" value="YhaM_OBF_like"/>
    <property type="match status" value="1"/>
</dbReference>
<organism evidence="3 4">
    <name type="scientific">Periweissella fabaria</name>
    <dbReference type="NCBI Taxonomy" id="546157"/>
    <lineage>
        <taxon>Bacteria</taxon>
        <taxon>Bacillati</taxon>
        <taxon>Bacillota</taxon>
        <taxon>Bacilli</taxon>
        <taxon>Lactobacillales</taxon>
        <taxon>Lactobacillaceae</taxon>
        <taxon>Periweissella</taxon>
    </lineage>
</organism>
<dbReference type="EMBL" id="CAKKNS010000008">
    <property type="protein sequence ID" value="CAH0417287.1"/>
    <property type="molecule type" value="Genomic_DNA"/>
</dbReference>
<feature type="domain" description="HD" evidence="2">
    <location>
        <begin position="161"/>
        <end position="282"/>
    </location>
</feature>
<keyword evidence="4" id="KW-1185">Reference proteome</keyword>
<keyword evidence="1 3" id="KW-0378">Hydrolase</keyword>
<reference evidence="3 4" key="1">
    <citation type="submission" date="2021-11" db="EMBL/GenBank/DDBJ databases">
        <authorList>
            <person name="Depoorter E."/>
        </authorList>
    </citation>
    <scope>NUCLEOTIDE SEQUENCE [LARGE SCALE GENOMIC DNA]</scope>
    <source>
        <strain evidence="3 4">LMG 24289</strain>
    </source>
</reference>
<dbReference type="Gene3D" id="1.10.3210.10">
    <property type="entry name" value="Hypothetical protein af1432"/>
    <property type="match status" value="1"/>
</dbReference>
<dbReference type="InterPro" id="IPR006674">
    <property type="entry name" value="HD_domain"/>
</dbReference>
<dbReference type="PANTHER" id="PTHR37294">
    <property type="entry name" value="3'-5' EXORIBONUCLEASE YHAM"/>
    <property type="match status" value="1"/>
</dbReference>
<dbReference type="GO" id="GO:0016787">
    <property type="term" value="F:hydrolase activity"/>
    <property type="evidence" value="ECO:0007669"/>
    <property type="project" value="UniProtKB-KW"/>
</dbReference>
<evidence type="ECO:0000259" key="2">
    <source>
        <dbReference type="PROSITE" id="PS51831"/>
    </source>
</evidence>
<name>A0ABM8Z7S0_9LACO</name>
<protein>
    <submittedName>
        <fullName evidence="3">3'-5' exoribonuclease YhaM</fullName>
        <ecNumber evidence="3">3.1.-.-</ecNumber>
    </submittedName>
</protein>
<dbReference type="SUPFAM" id="SSF109604">
    <property type="entry name" value="HD-domain/PDEase-like"/>
    <property type="match status" value="1"/>
</dbReference>
<dbReference type="EC" id="3.1.-.-" evidence="3"/>
<evidence type="ECO:0000313" key="4">
    <source>
        <dbReference type="Proteomes" id="UP000789707"/>
    </source>
</evidence>
<dbReference type="PROSITE" id="PS51831">
    <property type="entry name" value="HD"/>
    <property type="match status" value="1"/>
</dbReference>
<accession>A0ABM8Z7S0</accession>
<dbReference type="InterPro" id="IPR003607">
    <property type="entry name" value="HD/PDEase_dom"/>
</dbReference>
<dbReference type="Pfam" id="PF01966">
    <property type="entry name" value="HD"/>
    <property type="match status" value="1"/>
</dbReference>
<dbReference type="CDD" id="cd00077">
    <property type="entry name" value="HDc"/>
    <property type="match status" value="1"/>
</dbReference>
<evidence type="ECO:0000256" key="1">
    <source>
        <dbReference type="ARBA" id="ARBA00022801"/>
    </source>
</evidence>
<dbReference type="Proteomes" id="UP000789707">
    <property type="component" value="Unassembled WGS sequence"/>
</dbReference>